<keyword evidence="2 4" id="KW-0689">Ribosomal protein</keyword>
<sequence>MRYEKIIPQKKIEFCNKLQELFHKYKKIILVSSENVNATQMLKIRHDLEGHSEIIFGKNSLMRRVIEHMKTEMGHLEAIEPYLKNGVGLIFTNGSFNKIKRVIDENCVGSPAKVGAISPVDVVIPAMRTNMSPTQVSVLHALGINSKIFKGAIEITSEKQLIRQGEKVGASEANLLSILGILPFMYKLKIEHIFDNGSLYEPEILDINDDVLSHKFSEAFKNVTSLSLGIGYINKSSASHIVGNAFKSIASVAVSIGYKFKQIEQLQNLLSDPEALERMKSSSAVNNNDDENQNVNIEEEDEIDIAGGFDDIFEEE</sequence>
<accession>A0ABR2K2J4</accession>
<dbReference type="PANTHER" id="PTHR45699">
    <property type="entry name" value="60S ACIDIC RIBOSOMAL PROTEIN P0"/>
    <property type="match status" value="1"/>
</dbReference>
<dbReference type="SUPFAM" id="SSF160369">
    <property type="entry name" value="Ribosomal protein L10-like"/>
    <property type="match status" value="1"/>
</dbReference>
<reference evidence="7 8" key="1">
    <citation type="submission" date="2024-04" db="EMBL/GenBank/DDBJ databases">
        <title>Tritrichomonas musculus Genome.</title>
        <authorList>
            <person name="Alves-Ferreira E."/>
            <person name="Grigg M."/>
            <person name="Lorenzi H."/>
            <person name="Galac M."/>
        </authorList>
    </citation>
    <scope>NUCLEOTIDE SEQUENCE [LARGE SCALE GENOMIC DNA]</scope>
    <source>
        <strain evidence="7 8">EAF2021</strain>
    </source>
</reference>
<evidence type="ECO:0000313" key="7">
    <source>
        <dbReference type="EMBL" id="KAK8884946.1"/>
    </source>
</evidence>
<comment type="caution">
    <text evidence="7">The sequence shown here is derived from an EMBL/GenBank/DDBJ whole genome shotgun (WGS) entry which is preliminary data.</text>
</comment>
<evidence type="ECO:0000256" key="4">
    <source>
        <dbReference type="PIRNR" id="PIRNR039087"/>
    </source>
</evidence>
<feature type="compositionally biased region" description="Acidic residues" evidence="5">
    <location>
        <begin position="288"/>
        <end position="300"/>
    </location>
</feature>
<dbReference type="InterPro" id="IPR030670">
    <property type="entry name" value="uL10_eukaryotes"/>
</dbReference>
<evidence type="ECO:0000256" key="3">
    <source>
        <dbReference type="ARBA" id="ARBA00023274"/>
    </source>
</evidence>
<evidence type="ECO:0000259" key="6">
    <source>
        <dbReference type="Pfam" id="PF17777"/>
    </source>
</evidence>
<organism evidence="7 8">
    <name type="scientific">Tritrichomonas musculus</name>
    <dbReference type="NCBI Taxonomy" id="1915356"/>
    <lineage>
        <taxon>Eukaryota</taxon>
        <taxon>Metamonada</taxon>
        <taxon>Parabasalia</taxon>
        <taxon>Tritrichomonadida</taxon>
        <taxon>Tritrichomonadidae</taxon>
        <taxon>Tritrichomonas</taxon>
    </lineage>
</organism>
<dbReference type="EMBL" id="JAPFFF010000008">
    <property type="protein sequence ID" value="KAK8884946.1"/>
    <property type="molecule type" value="Genomic_DNA"/>
</dbReference>
<feature type="domain" description="Large ribosomal subunit protein uL10-like insertion" evidence="6">
    <location>
        <begin position="112"/>
        <end position="181"/>
    </location>
</feature>
<dbReference type="Proteomes" id="UP001470230">
    <property type="component" value="Unassembled WGS sequence"/>
</dbReference>
<dbReference type="Pfam" id="PF00466">
    <property type="entry name" value="Ribosomal_L10"/>
    <property type="match status" value="1"/>
</dbReference>
<evidence type="ECO:0000256" key="5">
    <source>
        <dbReference type="SAM" id="MobiDB-lite"/>
    </source>
</evidence>
<dbReference type="InterPro" id="IPR040637">
    <property type="entry name" value="Ribosomal_uL10-like_insert"/>
</dbReference>
<comment type="function">
    <text evidence="4">Ribosomal protein P0 is the functional equivalent of E.coli protein L10.</text>
</comment>
<dbReference type="InterPro" id="IPR050323">
    <property type="entry name" value="Ribosomal_protein_uL10"/>
</dbReference>
<gene>
    <name evidence="7" type="ORF">M9Y10_044069</name>
</gene>
<dbReference type="InterPro" id="IPR043141">
    <property type="entry name" value="Ribosomal_uL10-like_sf"/>
</dbReference>
<dbReference type="GO" id="GO:0005840">
    <property type="term" value="C:ribosome"/>
    <property type="evidence" value="ECO:0007669"/>
    <property type="project" value="UniProtKB-KW"/>
</dbReference>
<dbReference type="PIRSF" id="PIRSF039087">
    <property type="entry name" value="L10E"/>
    <property type="match status" value="1"/>
</dbReference>
<evidence type="ECO:0000256" key="1">
    <source>
        <dbReference type="ARBA" id="ARBA00008889"/>
    </source>
</evidence>
<dbReference type="InterPro" id="IPR043164">
    <property type="entry name" value="Ribosomal_uL10-like_insert_sf"/>
</dbReference>
<name>A0ABR2K2J4_9EUKA</name>
<keyword evidence="8" id="KW-1185">Reference proteome</keyword>
<dbReference type="Pfam" id="PF17777">
    <property type="entry name" value="RL10P_insert"/>
    <property type="match status" value="1"/>
</dbReference>
<evidence type="ECO:0000256" key="2">
    <source>
        <dbReference type="ARBA" id="ARBA00022980"/>
    </source>
</evidence>
<dbReference type="InterPro" id="IPR001790">
    <property type="entry name" value="Ribosomal_uL10"/>
</dbReference>
<proteinExistence type="inferred from homology"/>
<keyword evidence="3 4" id="KW-0687">Ribonucleoprotein</keyword>
<dbReference type="CDD" id="cd05795">
    <property type="entry name" value="Ribosomal_P0_L10e"/>
    <property type="match status" value="1"/>
</dbReference>
<dbReference type="Gene3D" id="3.30.70.1730">
    <property type="match status" value="1"/>
</dbReference>
<dbReference type="Gene3D" id="3.90.105.20">
    <property type="match status" value="1"/>
</dbReference>
<evidence type="ECO:0000313" key="8">
    <source>
        <dbReference type="Proteomes" id="UP001470230"/>
    </source>
</evidence>
<protein>
    <recommendedName>
        <fullName evidence="4">60S acidic ribosomal protein P0</fullName>
    </recommendedName>
</protein>
<feature type="region of interest" description="Disordered" evidence="5">
    <location>
        <begin position="280"/>
        <end position="300"/>
    </location>
</feature>
<comment type="similarity">
    <text evidence="1 4">Belongs to the universal ribosomal protein uL10 family.</text>
</comment>
<dbReference type="PANTHER" id="PTHR45699:SF3">
    <property type="entry name" value="LARGE RIBOSOMAL SUBUNIT PROTEIN UL10"/>
    <property type="match status" value="1"/>
</dbReference>